<evidence type="ECO:0000313" key="11">
    <source>
        <dbReference type="EMBL" id="MBC8335134.1"/>
    </source>
</evidence>
<keyword evidence="10" id="KW-0406">Ion transport</keyword>
<evidence type="ECO:0000256" key="10">
    <source>
        <dbReference type="HAMAP-Rule" id="MF_00454"/>
    </source>
</evidence>
<reference evidence="11 12" key="1">
    <citation type="submission" date="2020-08" db="EMBL/GenBank/DDBJ databases">
        <title>Bridging the membrane lipid divide: bacteria of the FCB group superphylum have the potential to synthesize archaeal ether lipids.</title>
        <authorList>
            <person name="Villanueva L."/>
            <person name="Von Meijenfeldt F.A.B."/>
            <person name="Westbye A.B."/>
            <person name="Yadav S."/>
            <person name="Hopmans E.C."/>
            <person name="Dutilh B.E."/>
            <person name="Sinninghe Damste J.S."/>
        </authorList>
    </citation>
    <scope>NUCLEOTIDE SEQUENCE [LARGE SCALE GENOMIC DNA]</scope>
    <source>
        <strain evidence="11">NIOZ-UU36</strain>
    </source>
</reference>
<dbReference type="PANTHER" id="PTHR28259">
    <property type="entry name" value="FLUORIDE EXPORT PROTEIN 1-RELATED"/>
    <property type="match status" value="1"/>
</dbReference>
<sequence length="127" mass="13514">MGTFLLIGMGGFLGAIMRYALSGFVQSWSKTPQFPLGTLVVNLVGCLLIGVLAQLAEARNIFTPETSALVFLGFLGAFTTFSTFSSDSFNLISEGNNLLFYLNIGVSVIFGLGAVWLGRTLTAFLTA</sequence>
<dbReference type="NCBIfam" id="TIGR00494">
    <property type="entry name" value="crcB"/>
    <property type="match status" value="1"/>
</dbReference>
<dbReference type="EMBL" id="JACNJN010000092">
    <property type="protein sequence ID" value="MBC8335134.1"/>
    <property type="molecule type" value="Genomic_DNA"/>
</dbReference>
<dbReference type="Pfam" id="PF02537">
    <property type="entry name" value="CRCB"/>
    <property type="match status" value="1"/>
</dbReference>
<keyword evidence="3 10" id="KW-0812">Transmembrane</keyword>
<organism evidence="11 12">
    <name type="scientific">Candidatus Desulfolinea nitratireducens</name>
    <dbReference type="NCBI Taxonomy" id="2841698"/>
    <lineage>
        <taxon>Bacteria</taxon>
        <taxon>Bacillati</taxon>
        <taxon>Chloroflexota</taxon>
        <taxon>Anaerolineae</taxon>
        <taxon>Anaerolineales</taxon>
        <taxon>Anaerolineales incertae sedis</taxon>
        <taxon>Candidatus Desulfolinea</taxon>
    </lineage>
</organism>
<evidence type="ECO:0000256" key="7">
    <source>
        <dbReference type="ARBA" id="ARBA00035120"/>
    </source>
</evidence>
<proteinExistence type="inferred from homology"/>
<keyword evidence="6 10" id="KW-0407">Ion channel</keyword>
<keyword evidence="10" id="KW-0479">Metal-binding</keyword>
<comment type="function">
    <text evidence="9 10">Fluoride-specific ion channel. Important for reducing fluoride concentration in the cell, thus reducing its toxicity.</text>
</comment>
<dbReference type="GO" id="GO:0005886">
    <property type="term" value="C:plasma membrane"/>
    <property type="evidence" value="ECO:0007669"/>
    <property type="project" value="UniProtKB-SubCell"/>
</dbReference>
<evidence type="ECO:0000256" key="5">
    <source>
        <dbReference type="ARBA" id="ARBA00023136"/>
    </source>
</evidence>
<feature type="transmembrane region" description="Helical" evidence="10">
    <location>
        <begin position="98"/>
        <end position="117"/>
    </location>
</feature>
<dbReference type="GO" id="GO:0140114">
    <property type="term" value="P:cellular detoxification of fluoride"/>
    <property type="evidence" value="ECO:0007669"/>
    <property type="project" value="UniProtKB-UniRule"/>
</dbReference>
<dbReference type="GO" id="GO:0046872">
    <property type="term" value="F:metal ion binding"/>
    <property type="evidence" value="ECO:0007669"/>
    <property type="project" value="UniProtKB-KW"/>
</dbReference>
<dbReference type="AlphaFoldDB" id="A0A8J6NK20"/>
<comment type="similarity">
    <text evidence="7 10">Belongs to the fluoride channel Fluc/FEX (TC 1.A.43) family.</text>
</comment>
<dbReference type="PANTHER" id="PTHR28259:SF1">
    <property type="entry name" value="FLUORIDE EXPORT PROTEIN 1-RELATED"/>
    <property type="match status" value="1"/>
</dbReference>
<keyword evidence="5 10" id="KW-0472">Membrane</keyword>
<dbReference type="Proteomes" id="UP000614469">
    <property type="component" value="Unassembled WGS sequence"/>
</dbReference>
<feature type="transmembrane region" description="Helical" evidence="10">
    <location>
        <begin position="68"/>
        <end position="86"/>
    </location>
</feature>
<accession>A0A8J6NK20</accession>
<evidence type="ECO:0000256" key="3">
    <source>
        <dbReference type="ARBA" id="ARBA00022692"/>
    </source>
</evidence>
<evidence type="ECO:0000256" key="9">
    <source>
        <dbReference type="ARBA" id="ARBA00049940"/>
    </source>
</evidence>
<protein>
    <recommendedName>
        <fullName evidence="10">Fluoride-specific ion channel FluC</fullName>
    </recommendedName>
</protein>
<keyword evidence="10" id="KW-0813">Transport</keyword>
<comment type="activity regulation">
    <text evidence="10">Na(+) is not transported, but it plays an essential structural role and its presence is essential for fluoride channel function.</text>
</comment>
<evidence type="ECO:0000256" key="4">
    <source>
        <dbReference type="ARBA" id="ARBA00022989"/>
    </source>
</evidence>
<keyword evidence="10" id="KW-0915">Sodium</keyword>
<gene>
    <name evidence="10 11" type="primary">crcB</name>
    <name evidence="10" type="synonym">fluC</name>
    <name evidence="11" type="ORF">H8E29_07720</name>
</gene>
<keyword evidence="4 10" id="KW-1133">Transmembrane helix</keyword>
<evidence type="ECO:0000256" key="6">
    <source>
        <dbReference type="ARBA" id="ARBA00023303"/>
    </source>
</evidence>
<dbReference type="InterPro" id="IPR003691">
    <property type="entry name" value="FluC"/>
</dbReference>
<evidence type="ECO:0000256" key="8">
    <source>
        <dbReference type="ARBA" id="ARBA00035585"/>
    </source>
</evidence>
<comment type="caution">
    <text evidence="11">The sequence shown here is derived from an EMBL/GenBank/DDBJ whole genome shotgun (WGS) entry which is preliminary data.</text>
</comment>
<dbReference type="HAMAP" id="MF_00454">
    <property type="entry name" value="FluC"/>
    <property type="match status" value="1"/>
</dbReference>
<dbReference type="GO" id="GO:0062054">
    <property type="term" value="F:fluoride channel activity"/>
    <property type="evidence" value="ECO:0007669"/>
    <property type="project" value="UniProtKB-UniRule"/>
</dbReference>
<comment type="catalytic activity">
    <reaction evidence="8">
        <text>fluoride(in) = fluoride(out)</text>
        <dbReference type="Rhea" id="RHEA:76159"/>
        <dbReference type="ChEBI" id="CHEBI:17051"/>
    </reaction>
    <physiologicalReaction direction="left-to-right" evidence="8">
        <dbReference type="Rhea" id="RHEA:76160"/>
    </physiologicalReaction>
</comment>
<feature type="binding site" evidence="10">
    <location>
        <position position="76"/>
    </location>
    <ligand>
        <name>Na(+)</name>
        <dbReference type="ChEBI" id="CHEBI:29101"/>
        <note>structural</note>
    </ligand>
</feature>
<evidence type="ECO:0000256" key="1">
    <source>
        <dbReference type="ARBA" id="ARBA00004651"/>
    </source>
</evidence>
<name>A0A8J6NK20_9CHLR</name>
<evidence type="ECO:0000313" key="12">
    <source>
        <dbReference type="Proteomes" id="UP000614469"/>
    </source>
</evidence>
<feature type="transmembrane region" description="Helical" evidence="10">
    <location>
        <begin position="38"/>
        <end position="56"/>
    </location>
</feature>
<feature type="binding site" evidence="10">
    <location>
        <position position="79"/>
    </location>
    <ligand>
        <name>Na(+)</name>
        <dbReference type="ChEBI" id="CHEBI:29101"/>
        <note>structural</note>
    </ligand>
</feature>
<evidence type="ECO:0000256" key="2">
    <source>
        <dbReference type="ARBA" id="ARBA00022475"/>
    </source>
</evidence>
<comment type="subcellular location">
    <subcellularLocation>
        <location evidence="1 10">Cell membrane</location>
        <topology evidence="1 10">Multi-pass membrane protein</topology>
    </subcellularLocation>
</comment>
<keyword evidence="2 10" id="KW-1003">Cell membrane</keyword>